<reference evidence="4" key="1">
    <citation type="submission" date="2016-10" db="EMBL/GenBank/DDBJ databases">
        <authorList>
            <person name="Varghese N."/>
            <person name="Submissions S."/>
        </authorList>
    </citation>
    <scope>NUCLEOTIDE SEQUENCE [LARGE SCALE GENOMIC DNA]</scope>
    <source>
        <strain evidence="4">CGMCC 1.10218</strain>
    </source>
</reference>
<dbReference type="Proteomes" id="UP000199223">
    <property type="component" value="Unassembled WGS sequence"/>
</dbReference>
<dbReference type="InterPro" id="IPR007280">
    <property type="entry name" value="Peptidase_C_arc/bac"/>
</dbReference>
<dbReference type="SUPFAM" id="SSF89260">
    <property type="entry name" value="Collagen-binding domain"/>
    <property type="match status" value="1"/>
</dbReference>
<organism evidence="3 4">
    <name type="scientific">Deinococcus reticulitermitis</name>
    <dbReference type="NCBI Taxonomy" id="856736"/>
    <lineage>
        <taxon>Bacteria</taxon>
        <taxon>Thermotogati</taxon>
        <taxon>Deinococcota</taxon>
        <taxon>Deinococci</taxon>
        <taxon>Deinococcales</taxon>
        <taxon>Deinococcaceae</taxon>
        <taxon>Deinococcus</taxon>
    </lineage>
</organism>
<dbReference type="Gene3D" id="2.60.40.10">
    <property type="entry name" value="Immunoglobulins"/>
    <property type="match status" value="2"/>
</dbReference>
<dbReference type="RefSeq" id="WP_092263527.1">
    <property type="nucleotide sequence ID" value="NZ_FNZA01000002.1"/>
</dbReference>
<dbReference type="PROSITE" id="PS51257">
    <property type="entry name" value="PROKAR_LIPOPROTEIN"/>
    <property type="match status" value="1"/>
</dbReference>
<evidence type="ECO:0000256" key="1">
    <source>
        <dbReference type="SAM" id="SignalP"/>
    </source>
</evidence>
<dbReference type="OrthoDB" id="71555at2"/>
<keyword evidence="4" id="KW-1185">Reference proteome</keyword>
<evidence type="ECO:0000259" key="2">
    <source>
        <dbReference type="Pfam" id="PF04151"/>
    </source>
</evidence>
<sequence>MKRVQPFAILALTGLLLSACGSGGGPVDAKPTLTLSVDRSTVSEAGTVKLTASTSDTDIKMVRFYKGSDTTPVCEDMTAPFECTVSVGEADAGTVTYRAVATDQAGQTGEASTTVTVEINAAPTVSLQVSQTQVFAAGPLTVTATATDADGIEKVEFYLNGRLIENGVDVSAPYTATIPLTFIQNGRHVITAKAYDTTGKVSEASQVITVGIDRGENNNDLSLATQINIGENVVGRITGVGRDYDYYKFTGTAGDRLKVTVRAQSYDSTSTLDPYVQVLMPDGKTILEEDDDGGMGMESEVRFDLPVSGTYYIVVTDDRIHEDPDYTNSDFTNLYRLDLTRR</sequence>
<dbReference type="InterPro" id="IPR013783">
    <property type="entry name" value="Ig-like_fold"/>
</dbReference>
<accession>A0A1H6UAZ7</accession>
<dbReference type="Pfam" id="PF04151">
    <property type="entry name" value="PPC"/>
    <property type="match status" value="1"/>
</dbReference>
<dbReference type="Gene3D" id="2.60.120.380">
    <property type="match status" value="1"/>
</dbReference>
<protein>
    <submittedName>
        <fullName evidence="3">Pre-peptidase C-terminal domain-containing protein</fullName>
    </submittedName>
</protein>
<keyword evidence="1" id="KW-0732">Signal</keyword>
<evidence type="ECO:0000313" key="3">
    <source>
        <dbReference type="EMBL" id="SEI87794.1"/>
    </source>
</evidence>
<evidence type="ECO:0000313" key="4">
    <source>
        <dbReference type="Proteomes" id="UP000199223"/>
    </source>
</evidence>
<proteinExistence type="predicted"/>
<gene>
    <name evidence="3" type="ORF">SAMN04488058_102116</name>
</gene>
<dbReference type="STRING" id="856736.SAMN04488058_102116"/>
<feature type="domain" description="Peptidase C-terminal archaeal/bacterial" evidence="2">
    <location>
        <begin position="243"/>
        <end position="316"/>
    </location>
</feature>
<feature type="signal peptide" evidence="1">
    <location>
        <begin position="1"/>
        <end position="29"/>
    </location>
</feature>
<dbReference type="EMBL" id="FNZA01000002">
    <property type="protein sequence ID" value="SEI87794.1"/>
    <property type="molecule type" value="Genomic_DNA"/>
</dbReference>
<feature type="chain" id="PRO_5011622443" evidence="1">
    <location>
        <begin position="30"/>
        <end position="342"/>
    </location>
</feature>
<dbReference type="Pfam" id="PF17957">
    <property type="entry name" value="Big_7"/>
    <property type="match status" value="2"/>
</dbReference>
<name>A0A1H6UAZ7_9DEIO</name>
<dbReference type="AlphaFoldDB" id="A0A1H6UAZ7"/>